<evidence type="ECO:0000313" key="2">
    <source>
        <dbReference type="Proteomes" id="UP000017836"/>
    </source>
</evidence>
<organism evidence="1 2">
    <name type="scientific">Amborella trichopoda</name>
    <dbReference type="NCBI Taxonomy" id="13333"/>
    <lineage>
        <taxon>Eukaryota</taxon>
        <taxon>Viridiplantae</taxon>
        <taxon>Streptophyta</taxon>
        <taxon>Embryophyta</taxon>
        <taxon>Tracheophyta</taxon>
        <taxon>Spermatophyta</taxon>
        <taxon>Magnoliopsida</taxon>
        <taxon>Amborellales</taxon>
        <taxon>Amborellaceae</taxon>
        <taxon>Amborella</taxon>
    </lineage>
</organism>
<name>W1NS54_AMBTC</name>
<dbReference type="HOGENOM" id="CLU_2112177_0_0_1"/>
<dbReference type="AlphaFoldDB" id="W1NS54"/>
<dbReference type="EMBL" id="KI394979">
    <property type="protein sequence ID" value="ERM99851.1"/>
    <property type="molecule type" value="Genomic_DNA"/>
</dbReference>
<reference evidence="2" key="1">
    <citation type="journal article" date="2013" name="Science">
        <title>The Amborella genome and the evolution of flowering plants.</title>
        <authorList>
            <consortium name="Amborella Genome Project"/>
        </authorList>
    </citation>
    <scope>NUCLEOTIDE SEQUENCE [LARGE SCALE GENOMIC DNA]</scope>
</reference>
<protein>
    <submittedName>
        <fullName evidence="1">Uncharacterized protein</fullName>
    </submittedName>
</protein>
<accession>W1NS54</accession>
<dbReference type="Gramene" id="ERM99851">
    <property type="protein sequence ID" value="ERM99851"/>
    <property type="gene ID" value="AMTR_s00098p00127580"/>
</dbReference>
<dbReference type="Proteomes" id="UP000017836">
    <property type="component" value="Unassembled WGS sequence"/>
</dbReference>
<keyword evidence="2" id="KW-1185">Reference proteome</keyword>
<evidence type="ECO:0000313" key="1">
    <source>
        <dbReference type="EMBL" id="ERM99851.1"/>
    </source>
</evidence>
<proteinExistence type="predicted"/>
<gene>
    <name evidence="1" type="ORF">AMTR_s00098p00127580</name>
</gene>
<sequence length="115" mass="12948">MALPLLRALHTVSLFTGDPLATFQSLTIQLLSDRSFFFVKRKVPTDPIAIDAPYIFSALNPMNHECVVGPSAKMFDERMRNHDFPDLASTMTFLILRPVCSLLMLACYTFPILLV</sequence>